<protein>
    <recommendedName>
        <fullName evidence="1">Reverse transcriptase Ty1/copia-type domain-containing protein</fullName>
    </recommendedName>
</protein>
<proteinExistence type="predicted"/>
<dbReference type="EMBL" id="JAPTSV010000009">
    <property type="protein sequence ID" value="KAJ1524600.1"/>
    <property type="molecule type" value="Genomic_DNA"/>
</dbReference>
<name>A0AAV7XIH0_9NEOP</name>
<dbReference type="Pfam" id="PF07727">
    <property type="entry name" value="RVT_2"/>
    <property type="match status" value="1"/>
</dbReference>
<dbReference type="Proteomes" id="UP001075354">
    <property type="component" value="Chromosome 9"/>
</dbReference>
<dbReference type="GO" id="GO:0071897">
    <property type="term" value="P:DNA biosynthetic process"/>
    <property type="evidence" value="ECO:0007669"/>
    <property type="project" value="UniProtKB-ARBA"/>
</dbReference>
<dbReference type="InterPro" id="IPR013103">
    <property type="entry name" value="RVT_2"/>
</dbReference>
<dbReference type="InterPro" id="IPR043502">
    <property type="entry name" value="DNA/RNA_pol_sf"/>
</dbReference>
<evidence type="ECO:0000313" key="3">
    <source>
        <dbReference type="Proteomes" id="UP001075354"/>
    </source>
</evidence>
<keyword evidence="3" id="KW-1185">Reference proteome</keyword>
<dbReference type="AlphaFoldDB" id="A0AAV7XIH0"/>
<gene>
    <name evidence="2" type="ORF">ONE63_011085</name>
</gene>
<feature type="domain" description="Reverse transcriptase Ty1/copia-type" evidence="1">
    <location>
        <begin position="95"/>
        <end position="246"/>
    </location>
</feature>
<evidence type="ECO:0000259" key="1">
    <source>
        <dbReference type="Pfam" id="PF07727"/>
    </source>
</evidence>
<reference evidence="2" key="1">
    <citation type="submission" date="2022-12" db="EMBL/GenBank/DDBJ databases">
        <title>Chromosome-level genome assembly of the bean flower thrips Megalurothrips usitatus.</title>
        <authorList>
            <person name="Ma L."/>
            <person name="Liu Q."/>
            <person name="Li H."/>
            <person name="Cai W."/>
        </authorList>
    </citation>
    <scope>NUCLEOTIDE SEQUENCE</scope>
    <source>
        <strain evidence="2">Cailab_2022a</strain>
    </source>
</reference>
<organism evidence="2 3">
    <name type="scientific">Megalurothrips usitatus</name>
    <name type="common">bean blossom thrips</name>
    <dbReference type="NCBI Taxonomy" id="439358"/>
    <lineage>
        <taxon>Eukaryota</taxon>
        <taxon>Metazoa</taxon>
        <taxon>Ecdysozoa</taxon>
        <taxon>Arthropoda</taxon>
        <taxon>Hexapoda</taxon>
        <taxon>Insecta</taxon>
        <taxon>Pterygota</taxon>
        <taxon>Neoptera</taxon>
        <taxon>Paraneoptera</taxon>
        <taxon>Thysanoptera</taxon>
        <taxon>Terebrantia</taxon>
        <taxon>Thripoidea</taxon>
        <taxon>Thripidae</taxon>
        <taxon>Megalurothrips</taxon>
    </lineage>
</organism>
<comment type="caution">
    <text evidence="2">The sequence shown here is derived from an EMBL/GenBank/DDBJ whole genome shotgun (WGS) entry which is preliminary data.</text>
</comment>
<dbReference type="CDD" id="cd09272">
    <property type="entry name" value="RNase_HI_RT_Ty1"/>
    <property type="match status" value="1"/>
</dbReference>
<evidence type="ECO:0000313" key="2">
    <source>
        <dbReference type="EMBL" id="KAJ1524600.1"/>
    </source>
</evidence>
<sequence length="351" mass="39309">MGDPISRSDALAGPDAAHWQQAMDSEFKSLIKNDIWTLVNKPADRQVIGSKWVFKLKKRADGSTRFKARLVAQGFSQKHGIDYEETFSPTIPHSTLKKCIYNNPEGFVVEGREPQVGKLKKAIYGLKQALRAWHVKANQILQELGFKKCPYEPCLFVKAVNGKLVIVGVYVDDLLLFADCIQAAESVITSLEQTISIRNLGEISEYLGIRVQRKDGAIMLDQSLYLERVLQRFQHQDCNPVSTPMEPGAKLSTPSVSQVHELPCREPIGSLMKGPIDVYCDNQGARLIASNDSSGSRFKHVEIQYHLTRTQVANKIIKIHHIGTREMPADILTKALPASRHNFCKHQLGIL</sequence>
<dbReference type="SUPFAM" id="SSF56672">
    <property type="entry name" value="DNA/RNA polymerases"/>
    <property type="match status" value="1"/>
</dbReference>
<accession>A0AAV7XIH0</accession>